<proteinExistence type="predicted"/>
<gene>
    <name evidence="4" type="ORF">JC965_26865</name>
    <name evidence="3" type="ORF">VCX44_02405</name>
</gene>
<sequence length="174" mass="19062">MSNDRELPPFNAHGDVPAGQPEPSTIGKEDEQKDKVVEQEKPEDDFEPDMFSPHPFAGPESSPEASAPAPATKESKLVPVLVTLCVINLGAAVLLGFKLFTMSYYEIKDAPMIYYSTPEEIAAKAMTAKDPVEAQRILIERLRANNGIVLNENSVIIASPDFKMYPVDTINQGE</sequence>
<organism evidence="4">
    <name type="scientific">Aeromonas caviae</name>
    <name type="common">Aeromonas punctata</name>
    <dbReference type="NCBI Taxonomy" id="648"/>
    <lineage>
        <taxon>Bacteria</taxon>
        <taxon>Pseudomonadati</taxon>
        <taxon>Pseudomonadota</taxon>
        <taxon>Gammaproteobacteria</taxon>
        <taxon>Aeromonadales</taxon>
        <taxon>Aeromonadaceae</taxon>
        <taxon>Aeromonas</taxon>
    </lineage>
</organism>
<keyword evidence="5" id="KW-1185">Reference proteome</keyword>
<keyword evidence="2" id="KW-1133">Transmembrane helix</keyword>
<dbReference type="EMBL" id="CP068231">
    <property type="protein sequence ID" value="QQX12748.1"/>
    <property type="molecule type" value="Genomic_DNA"/>
</dbReference>
<keyword evidence="2" id="KW-0812">Transmembrane</keyword>
<dbReference type="EMBL" id="JAYGOJ010000006">
    <property type="protein sequence ID" value="MEA9434692.1"/>
    <property type="molecule type" value="Genomic_DNA"/>
</dbReference>
<evidence type="ECO:0000313" key="5">
    <source>
        <dbReference type="Proteomes" id="UP001304847"/>
    </source>
</evidence>
<keyword evidence="2" id="KW-0472">Membrane</keyword>
<feature type="compositionally biased region" description="Low complexity" evidence="1">
    <location>
        <begin position="59"/>
        <end position="70"/>
    </location>
</feature>
<keyword evidence="4" id="KW-0614">Plasmid</keyword>
<geneLocation type="plasmid" evidence="4">
    <name>p1</name>
</geneLocation>
<evidence type="ECO:0000313" key="3">
    <source>
        <dbReference type="EMBL" id="MEA9434692.1"/>
    </source>
</evidence>
<evidence type="ECO:0000256" key="1">
    <source>
        <dbReference type="SAM" id="MobiDB-lite"/>
    </source>
</evidence>
<feature type="compositionally biased region" description="Basic and acidic residues" evidence="1">
    <location>
        <begin position="27"/>
        <end position="40"/>
    </location>
</feature>
<dbReference type="RefSeq" id="WP_202155003.1">
    <property type="nucleotide sequence ID" value="NZ_JAYGOJ010000006.1"/>
</dbReference>
<feature type="transmembrane region" description="Helical" evidence="2">
    <location>
        <begin position="77"/>
        <end position="97"/>
    </location>
</feature>
<evidence type="ECO:0000313" key="4">
    <source>
        <dbReference type="EMBL" id="QQX12748.1"/>
    </source>
</evidence>
<reference evidence="3 5" key="2">
    <citation type="submission" date="2023-12" db="EMBL/GenBank/DDBJ databases">
        <title>Characterization of antibiotic resistance in Aeromonas spp. in hospital effluent.</title>
        <authorList>
            <person name="Negoseki B.R.S."/>
            <person name="Krul D."/>
            <person name="Siqueira A.C."/>
            <person name="Almeida M."/>
            <person name="Mesa D."/>
            <person name="Conte D."/>
            <person name="Dalla-Costa L.M."/>
        </authorList>
    </citation>
    <scope>NUCLEOTIDE SEQUENCE [LARGE SCALE GENOMIC DNA]</scope>
    <source>
        <strain evidence="3 5">36v</strain>
    </source>
</reference>
<name>A0A7U0LE43_AERCA</name>
<reference evidence="4" key="1">
    <citation type="submission" date="2021-01" db="EMBL/GenBank/DDBJ databases">
        <title>GES Beta-lactamases isolated from hospital effluents in Brazil.</title>
        <authorList>
            <person name="Conte D."/>
            <person name="Mesa D."/>
            <person name="Palmeiro J.K."/>
            <person name="Dalla-Costa L.M."/>
        </authorList>
    </citation>
    <scope>NUCLEOTIDE SEQUENCE [LARGE SCALE GENOMIC DNA]</scope>
    <source>
        <strain evidence="4">Aero21</strain>
        <plasmid evidence="4">p1</plasmid>
    </source>
</reference>
<dbReference type="AlphaFoldDB" id="A0A7U0LE43"/>
<protein>
    <submittedName>
        <fullName evidence="4">Uncharacterized protein</fullName>
    </submittedName>
</protein>
<feature type="region of interest" description="Disordered" evidence="1">
    <location>
        <begin position="1"/>
        <end position="70"/>
    </location>
</feature>
<accession>A0A7U0LE43</accession>
<evidence type="ECO:0000256" key="2">
    <source>
        <dbReference type="SAM" id="Phobius"/>
    </source>
</evidence>
<dbReference type="Proteomes" id="UP001304847">
    <property type="component" value="Unassembled WGS sequence"/>
</dbReference>